<dbReference type="GeneTree" id="ENSGT00940000156669"/>
<evidence type="ECO:0000256" key="9">
    <source>
        <dbReference type="SAM" id="Phobius"/>
    </source>
</evidence>
<dbReference type="GO" id="GO:0005886">
    <property type="term" value="C:plasma membrane"/>
    <property type="evidence" value="ECO:0007669"/>
    <property type="project" value="UniProtKB-SubCell"/>
</dbReference>
<keyword evidence="8" id="KW-0325">Glycoprotein</keyword>
<dbReference type="InterPro" id="IPR036116">
    <property type="entry name" value="FN3_sf"/>
</dbReference>
<dbReference type="InterPro" id="IPR038683">
    <property type="entry name" value="IL17RA/B_FnIII-like_1_sf"/>
</dbReference>
<keyword evidence="3 9" id="KW-0812">Transmembrane</keyword>
<dbReference type="Pfam" id="PF16742">
    <property type="entry name" value="IL17R_D_N"/>
    <property type="match status" value="1"/>
</dbReference>
<dbReference type="PANTHER" id="PTHR15583">
    <property type="entry name" value="INTERLEUKIN-17 RECEPTOR"/>
    <property type="match status" value="1"/>
</dbReference>
<reference evidence="13" key="2">
    <citation type="submission" date="2025-08" db="UniProtKB">
        <authorList>
            <consortium name="Ensembl"/>
        </authorList>
    </citation>
    <scope>IDENTIFICATION</scope>
</reference>
<evidence type="ECO:0000256" key="8">
    <source>
        <dbReference type="ARBA" id="ARBA00023180"/>
    </source>
</evidence>
<reference evidence="13" key="3">
    <citation type="submission" date="2025-09" db="UniProtKB">
        <authorList>
            <consortium name="Ensembl"/>
        </authorList>
    </citation>
    <scope>IDENTIFICATION</scope>
</reference>
<dbReference type="CDD" id="cd00063">
    <property type="entry name" value="FN3"/>
    <property type="match status" value="1"/>
</dbReference>
<dbReference type="Gene3D" id="2.60.40.2160">
    <property type="entry name" value="Interleukin-17 receptor A/B, fibronectin-III-like domain 1"/>
    <property type="match status" value="1"/>
</dbReference>
<proteinExistence type="predicted"/>
<evidence type="ECO:0000256" key="5">
    <source>
        <dbReference type="ARBA" id="ARBA00022989"/>
    </source>
</evidence>
<dbReference type="Ensembl" id="ENSATET00000002921.3">
    <property type="protein sequence ID" value="ENSATEP00000002892.1"/>
    <property type="gene ID" value="ENSATEG00000002076.3"/>
</dbReference>
<keyword evidence="5 9" id="KW-1133">Transmembrane helix</keyword>
<dbReference type="OMA" id="SMAWHCR"/>
<dbReference type="GO" id="GO:0030368">
    <property type="term" value="F:interleukin-17 receptor activity"/>
    <property type="evidence" value="ECO:0007669"/>
    <property type="project" value="InterPro"/>
</dbReference>
<feature type="domain" description="SEFIR" evidence="11">
    <location>
        <begin position="389"/>
        <end position="544"/>
    </location>
</feature>
<evidence type="ECO:0000256" key="7">
    <source>
        <dbReference type="ARBA" id="ARBA00023170"/>
    </source>
</evidence>
<evidence type="ECO:0000313" key="14">
    <source>
        <dbReference type="Proteomes" id="UP000265040"/>
    </source>
</evidence>
<keyword evidence="4 10" id="KW-0732">Signal</keyword>
<dbReference type="Pfam" id="PF08357">
    <property type="entry name" value="SEFIR"/>
    <property type="match status" value="1"/>
</dbReference>
<feature type="domain" description="Interleukin 17 receptor D N-terminal" evidence="12">
    <location>
        <begin position="100"/>
        <end position="186"/>
    </location>
</feature>
<dbReference type="AlphaFoldDB" id="A0A3Q1H3N1"/>
<evidence type="ECO:0000259" key="11">
    <source>
        <dbReference type="Pfam" id="PF08357"/>
    </source>
</evidence>
<evidence type="ECO:0000313" key="13">
    <source>
        <dbReference type="Ensembl" id="ENSATEP00000002892.1"/>
    </source>
</evidence>
<dbReference type="InterPro" id="IPR003961">
    <property type="entry name" value="FN3_dom"/>
</dbReference>
<keyword evidence="14" id="KW-1185">Reference proteome</keyword>
<keyword evidence="7" id="KW-0675">Receptor</keyword>
<dbReference type="STRING" id="64144.ENSATEP00000002892"/>
<comment type="subcellular location">
    <subcellularLocation>
        <location evidence="1">Cell membrane</location>
        <topology evidence="1">Single-pass type I membrane protein</topology>
    </subcellularLocation>
</comment>
<accession>A0A3Q1H3N1</accession>
<dbReference type="SUPFAM" id="SSF49265">
    <property type="entry name" value="Fibronectin type III"/>
    <property type="match status" value="1"/>
</dbReference>
<evidence type="ECO:0000256" key="10">
    <source>
        <dbReference type="SAM" id="SignalP"/>
    </source>
</evidence>
<evidence type="ECO:0000256" key="2">
    <source>
        <dbReference type="ARBA" id="ARBA00022475"/>
    </source>
</evidence>
<evidence type="ECO:0000256" key="1">
    <source>
        <dbReference type="ARBA" id="ARBA00004251"/>
    </source>
</evidence>
<dbReference type="InterPro" id="IPR039465">
    <property type="entry name" value="IL-17_rcpt-like"/>
</dbReference>
<sequence length="598" mass="66837">MWRALVVLYQLLSLGQPLWAQDDVSAAAITPQHCSLDCIRQGRPGCEYCRITRDDVKEVLGFNAFKAFGSCIPWPCFELLGKEDPRICQHYVQAPNDVKVEFVHEPNPESDTIVVSWKPSYFGISFLRGFQVSLQALGGYSVACQLFLFHRNVSLSASHAQRVYTSDPFPGLSLGSQYAVTVMALPVPEEWERFYHSKIFSTRSCAEKNGLEQCKKDWYPKHVAVEQEGTTITVTFNLAPPNLGIRSYFSMCYAKGTKQYTDITPTFTENKTHHSYQLYELKEGINYTCEIAANEVDAVRKIFNVSVLHTQEAGALQFSVTPSLALILPLCLAVVILLVVPLAVLTRRRPSLQMRKLDIKPDIIGQHQDSETQEEVVSLPRSSSSPPRLLICYSSNDGPAHVKAVMQLGAFIQQYMATQVCLDLWDSLSVAEEGSMAWNCRQIRESDFVLVICSWGLNHRPEPPEPEGDDEDEQANFGTDSFSSDAVIQIIGAEVCRAKARGQDLSKYMAAIFEYSEETDIPTELRLIPHYVLTSDLPLLFSHLHGVALHRPGGYLKINHISEEGFKTLPAGAALQCAIYEAGMAMRVKRDHSVEDGD</sequence>
<dbReference type="InterPro" id="IPR013568">
    <property type="entry name" value="SEFIR_dom"/>
</dbReference>
<evidence type="ECO:0000256" key="3">
    <source>
        <dbReference type="ARBA" id="ARBA00022692"/>
    </source>
</evidence>
<dbReference type="InterPro" id="IPR031951">
    <property type="entry name" value="IL17R_D_N"/>
</dbReference>
<dbReference type="FunCoup" id="A0A3Q1H3N1">
    <property type="interactions" value="12"/>
</dbReference>
<feature type="signal peptide" evidence="10">
    <location>
        <begin position="1"/>
        <end position="20"/>
    </location>
</feature>
<dbReference type="OrthoDB" id="10007141at2759"/>
<keyword evidence="6 9" id="KW-0472">Membrane</keyword>
<feature type="transmembrane region" description="Helical" evidence="9">
    <location>
        <begin position="324"/>
        <end position="346"/>
    </location>
</feature>
<evidence type="ECO:0000256" key="4">
    <source>
        <dbReference type="ARBA" id="ARBA00022729"/>
    </source>
</evidence>
<name>A0A3Q1H3N1_ANATE</name>
<dbReference type="Proteomes" id="UP000265040">
    <property type="component" value="Chromosome 7"/>
</dbReference>
<feature type="chain" id="PRO_5018713934" evidence="10">
    <location>
        <begin position="21"/>
        <end position="598"/>
    </location>
</feature>
<evidence type="ECO:0000256" key="6">
    <source>
        <dbReference type="ARBA" id="ARBA00023136"/>
    </source>
</evidence>
<dbReference type="InParanoid" id="A0A3Q1H3N1"/>
<dbReference type="GeneID" id="113166897"/>
<evidence type="ECO:0000259" key="12">
    <source>
        <dbReference type="Pfam" id="PF16742"/>
    </source>
</evidence>
<dbReference type="RefSeq" id="XP_026222884.1">
    <property type="nucleotide sequence ID" value="XM_026367099.1"/>
</dbReference>
<dbReference type="Gene3D" id="3.40.50.11530">
    <property type="match status" value="1"/>
</dbReference>
<organism evidence="13 14">
    <name type="scientific">Anabas testudineus</name>
    <name type="common">Climbing perch</name>
    <name type="synonym">Anthias testudineus</name>
    <dbReference type="NCBI Taxonomy" id="64144"/>
    <lineage>
        <taxon>Eukaryota</taxon>
        <taxon>Metazoa</taxon>
        <taxon>Chordata</taxon>
        <taxon>Craniata</taxon>
        <taxon>Vertebrata</taxon>
        <taxon>Euteleostomi</taxon>
        <taxon>Actinopterygii</taxon>
        <taxon>Neopterygii</taxon>
        <taxon>Teleostei</taxon>
        <taxon>Neoteleostei</taxon>
        <taxon>Acanthomorphata</taxon>
        <taxon>Anabantaria</taxon>
        <taxon>Anabantiformes</taxon>
        <taxon>Anabantoidei</taxon>
        <taxon>Anabantidae</taxon>
        <taxon>Anabas</taxon>
    </lineage>
</organism>
<dbReference type="PANTHER" id="PTHR15583:SF17">
    <property type="entry name" value="INTERLEUKIN-17 RECEPTOR D ISOFORM X1"/>
    <property type="match status" value="1"/>
</dbReference>
<protein>
    <submittedName>
        <fullName evidence="13">Uncharacterized protein</fullName>
    </submittedName>
</protein>
<keyword evidence="2" id="KW-1003">Cell membrane</keyword>
<reference evidence="13" key="1">
    <citation type="submission" date="2021-04" db="EMBL/GenBank/DDBJ databases">
        <authorList>
            <consortium name="Wellcome Sanger Institute Data Sharing"/>
        </authorList>
    </citation>
    <scope>NUCLEOTIDE SEQUENCE [LARGE SCALE GENOMIC DNA]</scope>
</reference>